<reference evidence="5 6" key="3">
    <citation type="journal article" date="2011" name="Nat. Chem. Biol.">
        <title>Reveromycin A biosynthesis uses RevG and RevJ for stereospecific spiroacetal formation.</title>
        <authorList>
            <person name="Takahashi S."/>
            <person name="Toyoda A."/>
            <person name="Sekiyama Y."/>
            <person name="Takagi H."/>
            <person name="Nogawa T."/>
            <person name="Uramoto M."/>
            <person name="Suzuki R."/>
            <person name="Koshino H."/>
            <person name="Kumano T."/>
            <person name="Panthee S."/>
            <person name="Dairi T."/>
            <person name="Ishikawa J."/>
            <person name="Ikeda H."/>
            <person name="Sakaki Y."/>
            <person name="Osada H."/>
        </authorList>
    </citation>
    <scope>NUCLEOTIDE SEQUENCE [LARGE SCALE GENOMIC DNA]</scope>
    <source>
        <strain evidence="5 6">SN-593</strain>
    </source>
</reference>
<dbReference type="PROSITE" id="PS51257">
    <property type="entry name" value="PROKAR_LIPOPROTEIN"/>
    <property type="match status" value="1"/>
</dbReference>
<gene>
    <name evidence="5" type="ORF">RVR_7332</name>
</gene>
<dbReference type="PANTHER" id="PTHR30085:SF6">
    <property type="entry name" value="ABC TRANSPORTER GLUTAMINE-BINDING PROTEIN GLNH"/>
    <property type="match status" value="1"/>
</dbReference>
<dbReference type="Proteomes" id="UP000595703">
    <property type="component" value="Chromosome"/>
</dbReference>
<organism evidence="5 6">
    <name type="scientific">Actinacidiphila reveromycinica</name>
    <dbReference type="NCBI Taxonomy" id="659352"/>
    <lineage>
        <taxon>Bacteria</taxon>
        <taxon>Bacillati</taxon>
        <taxon>Actinomycetota</taxon>
        <taxon>Actinomycetes</taxon>
        <taxon>Kitasatosporales</taxon>
        <taxon>Streptomycetaceae</taxon>
        <taxon>Actinacidiphila</taxon>
    </lineage>
</organism>
<dbReference type="GO" id="GO:0030288">
    <property type="term" value="C:outer membrane-bounded periplasmic space"/>
    <property type="evidence" value="ECO:0007669"/>
    <property type="project" value="TreeGrafter"/>
</dbReference>
<keyword evidence="6" id="KW-1185">Reference proteome</keyword>
<evidence type="ECO:0000256" key="1">
    <source>
        <dbReference type="ARBA" id="ARBA00010333"/>
    </source>
</evidence>
<dbReference type="KEGG" id="arev:RVR_7332"/>
<dbReference type="GO" id="GO:0005576">
    <property type="term" value="C:extracellular region"/>
    <property type="evidence" value="ECO:0007669"/>
    <property type="project" value="TreeGrafter"/>
</dbReference>
<sequence length="324" mass="33021">MNVRRTAFRRTRTGAGLTTGLIAVTALVVSGCSSSSGNSSAVPGAPGAKSGSAAASAGRTVDDLVAAEQPASASLLPSGSTAAKIKAKGTLVVGGTQTAALFSLLDPTTGKVDGFDAAMSELLAKYIIGKPSTKLVNVTSATREALLRSHQVDTVFATYTITPEREKSVAFAGPYYQDGLAIEVKKSAADITSPAGLAGKTVVTESGSTAATAVKKAAPTAKVQLFDTNTECLQALQQGRADAYVLDQGILAGNASTNPDVKVSATTFSAEPYGIGIPLDQPDFKQFVDDWLKKVEADGTWAKVWKATVGTQVPGDAPTPPAVG</sequence>
<dbReference type="RefSeq" id="WP_202236348.1">
    <property type="nucleotide sequence ID" value="NZ_AP018365.1"/>
</dbReference>
<evidence type="ECO:0000313" key="5">
    <source>
        <dbReference type="EMBL" id="BBB00320.1"/>
    </source>
</evidence>
<evidence type="ECO:0000256" key="2">
    <source>
        <dbReference type="ARBA" id="ARBA00022448"/>
    </source>
</evidence>
<dbReference type="GO" id="GO:0006865">
    <property type="term" value="P:amino acid transport"/>
    <property type="evidence" value="ECO:0007669"/>
    <property type="project" value="TreeGrafter"/>
</dbReference>
<reference evidence="5 6" key="4">
    <citation type="journal article" date="2020" name="Sci. Rep.">
        <title>beta-carboline chemical signals induce reveromycin production through a LuxR family regulator in Streptomyces sp. SN-593.</title>
        <authorList>
            <person name="Panthee S."/>
            <person name="Kito N."/>
            <person name="Hayashi T."/>
            <person name="Shimizu T."/>
            <person name="Ishikawa J."/>
            <person name="Hamamoto H."/>
            <person name="Osada H."/>
            <person name="Takahashi S."/>
        </authorList>
    </citation>
    <scope>NUCLEOTIDE SEQUENCE [LARGE SCALE GENOMIC DNA]</scope>
    <source>
        <strain evidence="5 6">SN-593</strain>
    </source>
</reference>
<keyword evidence="3" id="KW-0732">Signal</keyword>
<dbReference type="AlphaFoldDB" id="A0A7U3UX22"/>
<evidence type="ECO:0000313" key="6">
    <source>
        <dbReference type="Proteomes" id="UP000595703"/>
    </source>
</evidence>
<keyword evidence="2" id="KW-0813">Transport</keyword>
<comment type="similarity">
    <text evidence="1">Belongs to the bacterial solute-binding protein 3 family.</text>
</comment>
<dbReference type="InterPro" id="IPR001638">
    <property type="entry name" value="Solute-binding_3/MltF_N"/>
</dbReference>
<dbReference type="PANTHER" id="PTHR30085">
    <property type="entry name" value="AMINO ACID ABC TRANSPORTER PERMEASE"/>
    <property type="match status" value="1"/>
</dbReference>
<proteinExistence type="inferred from homology"/>
<name>A0A7U3UX22_9ACTN</name>
<reference evidence="5 6" key="1">
    <citation type="journal article" date="2010" name="J. Bacteriol.">
        <title>Biochemical characterization of a novel indole prenyltransferase from Streptomyces sp. SN-593.</title>
        <authorList>
            <person name="Takahashi S."/>
            <person name="Takagi H."/>
            <person name="Toyoda A."/>
            <person name="Uramoto M."/>
            <person name="Nogawa T."/>
            <person name="Ueki M."/>
            <person name="Sakaki Y."/>
            <person name="Osada H."/>
        </authorList>
    </citation>
    <scope>NUCLEOTIDE SEQUENCE [LARGE SCALE GENOMIC DNA]</scope>
    <source>
        <strain evidence="5 6">SN-593</strain>
    </source>
</reference>
<reference evidence="5 6" key="2">
    <citation type="journal article" date="2011" name="J. Antibiot.">
        <title>Furaquinocins I and J: novel polyketide isoprenoid hybrid compounds from Streptomyces reveromyceticus SN-593.</title>
        <authorList>
            <person name="Panthee S."/>
            <person name="Takahashi S."/>
            <person name="Takagi H."/>
            <person name="Nogawa T."/>
            <person name="Oowada E."/>
            <person name="Uramoto M."/>
            <person name="Osada H."/>
        </authorList>
    </citation>
    <scope>NUCLEOTIDE SEQUENCE [LARGE SCALE GENOMIC DNA]</scope>
    <source>
        <strain evidence="5 6">SN-593</strain>
    </source>
</reference>
<dbReference type="CDD" id="cd13690">
    <property type="entry name" value="PBP2_GluB"/>
    <property type="match status" value="1"/>
</dbReference>
<protein>
    <submittedName>
        <fullName evidence="5">Putative extracellular solute-binding protein</fullName>
    </submittedName>
</protein>
<dbReference type="Gene3D" id="3.40.190.10">
    <property type="entry name" value="Periplasmic binding protein-like II"/>
    <property type="match status" value="2"/>
</dbReference>
<evidence type="ECO:0000256" key="3">
    <source>
        <dbReference type="ARBA" id="ARBA00022729"/>
    </source>
</evidence>
<dbReference type="EMBL" id="AP018365">
    <property type="protein sequence ID" value="BBB00320.1"/>
    <property type="molecule type" value="Genomic_DNA"/>
</dbReference>
<evidence type="ECO:0000259" key="4">
    <source>
        <dbReference type="SMART" id="SM00062"/>
    </source>
</evidence>
<dbReference type="SMART" id="SM00062">
    <property type="entry name" value="PBPb"/>
    <property type="match status" value="1"/>
</dbReference>
<feature type="domain" description="Solute-binding protein family 3/N-terminal" evidence="4">
    <location>
        <begin position="90"/>
        <end position="312"/>
    </location>
</feature>
<accession>A0A7U3UX22</accession>
<dbReference type="InterPro" id="IPR051455">
    <property type="entry name" value="Bact_solute-bind_prot3"/>
</dbReference>
<dbReference type="SUPFAM" id="SSF53850">
    <property type="entry name" value="Periplasmic binding protein-like II"/>
    <property type="match status" value="1"/>
</dbReference>
<dbReference type="Pfam" id="PF00497">
    <property type="entry name" value="SBP_bac_3"/>
    <property type="match status" value="1"/>
</dbReference>